<keyword evidence="2" id="KW-0812">Transmembrane</keyword>
<evidence type="ECO:0000313" key="3">
    <source>
        <dbReference type="EMBL" id="GAA0615857.1"/>
    </source>
</evidence>
<keyword evidence="2" id="KW-0472">Membrane</keyword>
<evidence type="ECO:0000256" key="2">
    <source>
        <dbReference type="SAM" id="Phobius"/>
    </source>
</evidence>
<feature type="transmembrane region" description="Helical" evidence="2">
    <location>
        <begin position="44"/>
        <end position="68"/>
    </location>
</feature>
<keyword evidence="2" id="KW-1133">Transmembrane helix</keyword>
<dbReference type="RefSeq" id="WP_344603659.1">
    <property type="nucleotide sequence ID" value="NZ_BAAAHE010000013.1"/>
</dbReference>
<reference evidence="3 4" key="1">
    <citation type="journal article" date="2019" name="Int. J. Syst. Evol. Microbiol.">
        <title>The Global Catalogue of Microorganisms (GCM) 10K type strain sequencing project: providing services to taxonomists for standard genome sequencing and annotation.</title>
        <authorList>
            <consortium name="The Broad Institute Genomics Platform"/>
            <consortium name="The Broad Institute Genome Sequencing Center for Infectious Disease"/>
            <person name="Wu L."/>
            <person name="Ma J."/>
        </authorList>
    </citation>
    <scope>NUCLEOTIDE SEQUENCE [LARGE SCALE GENOMIC DNA]</scope>
    <source>
        <strain evidence="3 4">JCM 10671</strain>
    </source>
</reference>
<sequence>MELLTWLRTQWDRAGAVALALLGLLALGLGWLGASDTPHLAIQIPYFISGGLTGIFLVGSAAALWLSADMRDEWRELRRLRVLLEEERAERLAASNGMTAAPGVRESADRSELSVGRSR</sequence>
<evidence type="ECO:0008006" key="5">
    <source>
        <dbReference type="Google" id="ProtNLM"/>
    </source>
</evidence>
<gene>
    <name evidence="3" type="ORF">GCM10009547_17280</name>
</gene>
<comment type="caution">
    <text evidence="3">The sequence shown here is derived from an EMBL/GenBank/DDBJ whole genome shotgun (WGS) entry which is preliminary data.</text>
</comment>
<keyword evidence="4" id="KW-1185">Reference proteome</keyword>
<organism evidence="3 4">
    <name type="scientific">Sporichthya brevicatena</name>
    <dbReference type="NCBI Taxonomy" id="171442"/>
    <lineage>
        <taxon>Bacteria</taxon>
        <taxon>Bacillati</taxon>
        <taxon>Actinomycetota</taxon>
        <taxon>Actinomycetes</taxon>
        <taxon>Sporichthyales</taxon>
        <taxon>Sporichthyaceae</taxon>
        <taxon>Sporichthya</taxon>
    </lineage>
</organism>
<accession>A0ABN1GPL9</accession>
<protein>
    <recommendedName>
        <fullName evidence="5">Lipopolysaccharide assembly protein A domain-containing protein</fullName>
    </recommendedName>
</protein>
<dbReference type="Proteomes" id="UP001500957">
    <property type="component" value="Unassembled WGS sequence"/>
</dbReference>
<name>A0ABN1GPL9_9ACTN</name>
<evidence type="ECO:0000256" key="1">
    <source>
        <dbReference type="SAM" id="MobiDB-lite"/>
    </source>
</evidence>
<dbReference type="EMBL" id="BAAAHE010000013">
    <property type="protein sequence ID" value="GAA0615857.1"/>
    <property type="molecule type" value="Genomic_DNA"/>
</dbReference>
<evidence type="ECO:0000313" key="4">
    <source>
        <dbReference type="Proteomes" id="UP001500957"/>
    </source>
</evidence>
<proteinExistence type="predicted"/>
<feature type="region of interest" description="Disordered" evidence="1">
    <location>
        <begin position="94"/>
        <end position="119"/>
    </location>
</feature>